<dbReference type="Proteomes" id="UP001138751">
    <property type="component" value="Unassembled WGS sequence"/>
</dbReference>
<organism evidence="2 3">
    <name type="scientific">Neoroseomonas soli</name>
    <dbReference type="NCBI Taxonomy" id="1081025"/>
    <lineage>
        <taxon>Bacteria</taxon>
        <taxon>Pseudomonadati</taxon>
        <taxon>Pseudomonadota</taxon>
        <taxon>Alphaproteobacteria</taxon>
        <taxon>Acetobacterales</taxon>
        <taxon>Acetobacteraceae</taxon>
        <taxon>Neoroseomonas</taxon>
    </lineage>
</organism>
<evidence type="ECO:0000313" key="2">
    <source>
        <dbReference type="EMBL" id="MBR0670953.1"/>
    </source>
</evidence>
<reference evidence="2" key="1">
    <citation type="submission" date="2020-01" db="EMBL/GenBank/DDBJ databases">
        <authorList>
            <person name="Rat A."/>
        </authorList>
    </citation>
    <scope>NUCLEOTIDE SEQUENCE</scope>
    <source>
        <strain evidence="2">LMG 31231</strain>
    </source>
</reference>
<evidence type="ECO:0000313" key="3">
    <source>
        <dbReference type="Proteomes" id="UP001138751"/>
    </source>
</evidence>
<gene>
    <name evidence="2" type="ORF">GXW76_07195</name>
</gene>
<feature type="domain" description="YMGG-like Gly-zipper" evidence="1">
    <location>
        <begin position="29"/>
        <end position="71"/>
    </location>
</feature>
<dbReference type="AlphaFoldDB" id="A0A9X9WUX4"/>
<proteinExistence type="predicted"/>
<protein>
    <recommendedName>
        <fullName evidence="1">YMGG-like Gly-zipper domain-containing protein</fullName>
    </recommendedName>
</protein>
<keyword evidence="3" id="KW-1185">Reference proteome</keyword>
<comment type="caution">
    <text evidence="2">The sequence shown here is derived from an EMBL/GenBank/DDBJ whole genome shotgun (WGS) entry which is preliminary data.</text>
</comment>
<dbReference type="InterPro" id="IPR027367">
    <property type="entry name" value="Gly-zipper_YMGG"/>
</dbReference>
<dbReference type="PROSITE" id="PS51257">
    <property type="entry name" value="PROKAR_LIPOPROTEIN"/>
    <property type="match status" value="1"/>
</dbReference>
<dbReference type="EMBL" id="JAAEDM010000013">
    <property type="protein sequence ID" value="MBR0670953.1"/>
    <property type="molecule type" value="Genomic_DNA"/>
</dbReference>
<dbReference type="Pfam" id="PF13441">
    <property type="entry name" value="Gly-zipper_YMGG"/>
    <property type="match status" value="1"/>
</dbReference>
<evidence type="ECO:0000259" key="1">
    <source>
        <dbReference type="Pfam" id="PF13441"/>
    </source>
</evidence>
<sequence>MTKTLRLGAVLVAGLGLAGCEGMTHTQRSTATGAGIGALGGAALGSLSGNAGWGALIGAGVGAAGGYAVGRSTDNR</sequence>
<name>A0A9X9WUX4_9PROT</name>
<accession>A0A9X9WUX4</accession>
<reference evidence="2" key="2">
    <citation type="journal article" date="2021" name="Syst. Appl. Microbiol.">
        <title>Roseomonas hellenica sp. nov., isolated from roots of wild-growing Alkanna tinctoria.</title>
        <authorList>
            <person name="Rat A."/>
            <person name="Naranjo H.D."/>
            <person name="Lebbe L."/>
            <person name="Cnockaert M."/>
            <person name="Krigas N."/>
            <person name="Grigoriadou K."/>
            <person name="Maloupa E."/>
            <person name="Willems A."/>
        </authorList>
    </citation>
    <scope>NUCLEOTIDE SEQUENCE</scope>
    <source>
        <strain evidence="2">LMG 31231</strain>
    </source>
</reference>